<feature type="domain" description="FAS1" evidence="2">
    <location>
        <begin position="32"/>
        <end position="176"/>
    </location>
</feature>
<name>A0A1H4BHQ4_9GAMM</name>
<dbReference type="Pfam" id="PF02469">
    <property type="entry name" value="Fasciclin"/>
    <property type="match status" value="1"/>
</dbReference>
<accession>A0A1H4BHQ4</accession>
<dbReference type="Gene3D" id="2.30.180.10">
    <property type="entry name" value="FAS1 domain"/>
    <property type="match status" value="1"/>
</dbReference>
<dbReference type="SUPFAM" id="SSF82153">
    <property type="entry name" value="FAS1 domain"/>
    <property type="match status" value="1"/>
</dbReference>
<dbReference type="GO" id="GO:0005615">
    <property type="term" value="C:extracellular space"/>
    <property type="evidence" value="ECO:0007669"/>
    <property type="project" value="TreeGrafter"/>
</dbReference>
<dbReference type="SMART" id="SM00554">
    <property type="entry name" value="FAS1"/>
    <property type="match status" value="1"/>
</dbReference>
<feature type="chain" id="PRO_5011719706" evidence="1">
    <location>
        <begin position="29"/>
        <end position="181"/>
    </location>
</feature>
<proteinExistence type="predicted"/>
<sequence>MRSLQLFFARLALAPLLLTALYCGSLQAADASKTIAENAANTESLSTLVAAIKAAELLETLKGEGPYTVFAPTNDAFAALPAGTVDMLLKPENKQKLQKILGYHVLPGKATGEVVMELTKKGGGHAKVATVQGEELTLKVDGDKVIVTDAKGNSATVIQADIMNSNGVVHVIDGVLMPSKQ</sequence>
<dbReference type="InterPro" id="IPR036378">
    <property type="entry name" value="FAS1_dom_sf"/>
</dbReference>
<evidence type="ECO:0000259" key="2">
    <source>
        <dbReference type="PROSITE" id="PS50213"/>
    </source>
</evidence>
<keyword evidence="1" id="KW-0732">Signal</keyword>
<reference evidence="4" key="1">
    <citation type="submission" date="2016-10" db="EMBL/GenBank/DDBJ databases">
        <authorList>
            <person name="Varghese N."/>
            <person name="Submissions S."/>
        </authorList>
    </citation>
    <scope>NUCLEOTIDE SEQUENCE [LARGE SCALE GENOMIC DNA]</scope>
    <source>
        <strain evidence="4">CGMCC 1.10657</strain>
    </source>
</reference>
<dbReference type="Proteomes" id="UP000198658">
    <property type="component" value="Unassembled WGS sequence"/>
</dbReference>
<dbReference type="PANTHER" id="PTHR10900:SF77">
    <property type="entry name" value="FI19380P1"/>
    <property type="match status" value="1"/>
</dbReference>
<dbReference type="PANTHER" id="PTHR10900">
    <property type="entry name" value="PERIOSTIN-RELATED"/>
    <property type="match status" value="1"/>
</dbReference>
<dbReference type="InterPro" id="IPR050904">
    <property type="entry name" value="Adhesion/Biosynth-related"/>
</dbReference>
<evidence type="ECO:0000313" key="4">
    <source>
        <dbReference type="Proteomes" id="UP000198658"/>
    </source>
</evidence>
<dbReference type="AlphaFoldDB" id="A0A1H4BHQ4"/>
<organism evidence="3 4">
    <name type="scientific">Microbulbifer marinus</name>
    <dbReference type="NCBI Taxonomy" id="658218"/>
    <lineage>
        <taxon>Bacteria</taxon>
        <taxon>Pseudomonadati</taxon>
        <taxon>Pseudomonadota</taxon>
        <taxon>Gammaproteobacteria</taxon>
        <taxon>Cellvibrionales</taxon>
        <taxon>Microbulbiferaceae</taxon>
        <taxon>Microbulbifer</taxon>
    </lineage>
</organism>
<feature type="signal peptide" evidence="1">
    <location>
        <begin position="1"/>
        <end position="28"/>
    </location>
</feature>
<dbReference type="InterPro" id="IPR000782">
    <property type="entry name" value="FAS1_domain"/>
</dbReference>
<evidence type="ECO:0000256" key="1">
    <source>
        <dbReference type="SAM" id="SignalP"/>
    </source>
</evidence>
<dbReference type="STRING" id="658218.SAMN05216562_3277"/>
<dbReference type="FunFam" id="2.30.180.10:FF:000019">
    <property type="entry name" value="Cell surface lipoprotein"/>
    <property type="match status" value="1"/>
</dbReference>
<dbReference type="EMBL" id="FNQO01000006">
    <property type="protein sequence ID" value="SEA47660.1"/>
    <property type="molecule type" value="Genomic_DNA"/>
</dbReference>
<protein>
    <submittedName>
        <fullName evidence="3">Uncaracterized surface protein containing fasciclin (FAS1) repeats</fullName>
    </submittedName>
</protein>
<dbReference type="RefSeq" id="WP_091391128.1">
    <property type="nucleotide sequence ID" value="NZ_FNQO01000006.1"/>
</dbReference>
<evidence type="ECO:0000313" key="3">
    <source>
        <dbReference type="EMBL" id="SEA47660.1"/>
    </source>
</evidence>
<gene>
    <name evidence="3" type="ORF">SAMN05216562_3277</name>
</gene>
<dbReference type="OrthoDB" id="9800666at2"/>
<dbReference type="PROSITE" id="PS50213">
    <property type="entry name" value="FAS1"/>
    <property type="match status" value="1"/>
</dbReference>
<keyword evidence="4" id="KW-1185">Reference proteome</keyword>